<reference evidence="2" key="1">
    <citation type="submission" date="2021-01" db="EMBL/GenBank/DDBJ databases">
        <authorList>
            <person name="Corre E."/>
            <person name="Pelletier E."/>
            <person name="Niang G."/>
            <person name="Scheremetjew M."/>
            <person name="Finn R."/>
            <person name="Kale V."/>
            <person name="Holt S."/>
            <person name="Cochrane G."/>
            <person name="Meng A."/>
            <person name="Brown T."/>
            <person name="Cohen L."/>
        </authorList>
    </citation>
    <scope>NUCLEOTIDE SEQUENCE</scope>
    <source>
        <strain evidence="2">CCMP1795</strain>
    </source>
</reference>
<feature type="region of interest" description="Disordered" evidence="1">
    <location>
        <begin position="121"/>
        <end position="157"/>
    </location>
</feature>
<sequence>MAAVMRSPEVFHILERDITVGPPKGLASRRYWLEAMLTGLRSQEDGMRLCRIVAAGFPRSDVSGVRHVAHKFEEASTRSPKSVKSHVAIARNFCVLGEIKEVEVAASTFGPSTRIRHLRRGLRHSDGRSGAANGARLQRPAFRPTEPRRPFVPLTSR</sequence>
<dbReference type="AlphaFoldDB" id="A0A7S3UMQ1"/>
<protein>
    <submittedName>
        <fullName evidence="2">Uncharacterized protein</fullName>
    </submittedName>
</protein>
<evidence type="ECO:0000313" key="2">
    <source>
        <dbReference type="EMBL" id="CAE0617182.1"/>
    </source>
</evidence>
<organism evidence="2">
    <name type="scientific">Oxyrrhis marina</name>
    <name type="common">Dinoflagellate</name>
    <dbReference type="NCBI Taxonomy" id="2969"/>
    <lineage>
        <taxon>Eukaryota</taxon>
        <taxon>Sar</taxon>
        <taxon>Alveolata</taxon>
        <taxon>Dinophyceae</taxon>
        <taxon>Oxyrrhinales</taxon>
        <taxon>Oxyrrhinaceae</taxon>
        <taxon>Oxyrrhis</taxon>
    </lineage>
</organism>
<accession>A0A7S3UMQ1</accession>
<proteinExistence type="predicted"/>
<gene>
    <name evidence="2" type="ORF">OMAR00292_LOCUS3058</name>
</gene>
<name>A0A7S3UMQ1_OXYMA</name>
<dbReference type="EMBL" id="HBIT01006133">
    <property type="protein sequence ID" value="CAE0617182.1"/>
    <property type="molecule type" value="Transcribed_RNA"/>
</dbReference>
<evidence type="ECO:0000256" key="1">
    <source>
        <dbReference type="SAM" id="MobiDB-lite"/>
    </source>
</evidence>